<dbReference type="SUPFAM" id="SSF52540">
    <property type="entry name" value="P-loop containing nucleoside triphosphate hydrolases"/>
    <property type="match status" value="2"/>
</dbReference>
<dbReference type="EMBL" id="KI669578">
    <property type="protein sequence ID" value="ETN12062.1"/>
    <property type="molecule type" value="Genomic_DNA"/>
</dbReference>
<dbReference type="GeneID" id="20179404"/>
<keyword evidence="1" id="KW-0378">Hydrolase</keyword>
<organism evidence="5 6">
    <name type="scientific">Phytophthora nicotianae (strain INRA-310)</name>
    <name type="common">Phytophthora parasitica</name>
    <dbReference type="NCBI Taxonomy" id="761204"/>
    <lineage>
        <taxon>Eukaryota</taxon>
        <taxon>Sar</taxon>
        <taxon>Stramenopiles</taxon>
        <taxon>Oomycota</taxon>
        <taxon>Peronosporomycetes</taxon>
        <taxon>Peronosporales</taxon>
        <taxon>Peronosporaceae</taxon>
        <taxon>Phytophthora</taxon>
    </lineage>
</organism>
<evidence type="ECO:0000259" key="4">
    <source>
        <dbReference type="Pfam" id="PF14214"/>
    </source>
</evidence>
<dbReference type="Pfam" id="PF05970">
    <property type="entry name" value="PIF1"/>
    <property type="match status" value="1"/>
</dbReference>
<dbReference type="RefSeq" id="XP_008902979.1">
    <property type="nucleotide sequence ID" value="XM_008904731.1"/>
</dbReference>
<keyword evidence="1" id="KW-0233">DNA recombination</keyword>
<evidence type="ECO:0000256" key="2">
    <source>
        <dbReference type="SAM" id="MobiDB-lite"/>
    </source>
</evidence>
<dbReference type="GO" id="GO:0016887">
    <property type="term" value="F:ATP hydrolysis activity"/>
    <property type="evidence" value="ECO:0007669"/>
    <property type="project" value="RHEA"/>
</dbReference>
<dbReference type="InterPro" id="IPR051055">
    <property type="entry name" value="PIF1_helicase"/>
</dbReference>
<evidence type="ECO:0000313" key="5">
    <source>
        <dbReference type="EMBL" id="ETN12062.1"/>
    </source>
</evidence>
<dbReference type="CDD" id="cd18809">
    <property type="entry name" value="SF1_C_RecD"/>
    <property type="match status" value="1"/>
</dbReference>
<comment type="similarity">
    <text evidence="1">Belongs to the helicase family.</text>
</comment>
<dbReference type="Proteomes" id="UP000018817">
    <property type="component" value="Unassembled WGS sequence"/>
</dbReference>
<comment type="cofactor">
    <cofactor evidence="1">
        <name>Mg(2+)</name>
        <dbReference type="ChEBI" id="CHEBI:18420"/>
    </cofactor>
</comment>
<feature type="domain" description="DNA helicase Pif1-like DEAD-box helicase" evidence="3">
    <location>
        <begin position="1169"/>
        <end position="1304"/>
    </location>
</feature>
<dbReference type="GO" id="GO:0043139">
    <property type="term" value="F:5'-3' DNA helicase activity"/>
    <property type="evidence" value="ECO:0007669"/>
    <property type="project" value="UniProtKB-EC"/>
</dbReference>
<reference evidence="5 6" key="2">
    <citation type="submission" date="2013-11" db="EMBL/GenBank/DDBJ databases">
        <title>The Genome Sequence of Phytophthora parasitica INRA-310.</title>
        <authorList>
            <consortium name="The Broad Institute Genomics Platform"/>
            <person name="Russ C."/>
            <person name="Tyler B."/>
            <person name="Panabieres F."/>
            <person name="Shan W."/>
            <person name="Tripathy S."/>
            <person name="Grunwald N."/>
            <person name="Machado M."/>
            <person name="Johnson C.S."/>
            <person name="Arredondo F."/>
            <person name="Hong C."/>
            <person name="Coffey M."/>
            <person name="Young S.K."/>
            <person name="Zeng Q."/>
            <person name="Gargeya S."/>
            <person name="Fitzgerald M."/>
            <person name="Abouelleil A."/>
            <person name="Alvarado L."/>
            <person name="Chapman S.B."/>
            <person name="Gainer-Dewar J."/>
            <person name="Goldberg J."/>
            <person name="Griggs A."/>
            <person name="Gujja S."/>
            <person name="Hansen M."/>
            <person name="Howarth C."/>
            <person name="Imamovic A."/>
            <person name="Ireland A."/>
            <person name="Larimer J."/>
            <person name="McCowan C."/>
            <person name="Murphy C."/>
            <person name="Pearson M."/>
            <person name="Poon T.W."/>
            <person name="Priest M."/>
            <person name="Roberts A."/>
            <person name="Saif S."/>
            <person name="Shea T."/>
            <person name="Sykes S."/>
            <person name="Wortman J."/>
            <person name="Nusbaum C."/>
            <person name="Birren B."/>
        </authorList>
    </citation>
    <scope>NUCLEOTIDE SEQUENCE [LARGE SCALE GENOMIC DNA]</scope>
    <source>
        <strain evidence="5 6">INRA-310</strain>
    </source>
</reference>
<dbReference type="OrthoDB" id="192530at2759"/>
<dbReference type="GO" id="GO:0006310">
    <property type="term" value="P:DNA recombination"/>
    <property type="evidence" value="ECO:0007669"/>
    <property type="project" value="UniProtKB-KW"/>
</dbReference>
<dbReference type="VEuPathDB" id="FungiDB:PPTG_09710"/>
<reference evidence="6" key="1">
    <citation type="submission" date="2011-12" db="EMBL/GenBank/DDBJ databases">
        <authorList>
            <consortium name="The Broad Institute Genome Sequencing Platform"/>
            <person name="Russ C."/>
            <person name="Tyler B."/>
            <person name="Panabieres F."/>
            <person name="Shan W."/>
            <person name="Tripathy S."/>
            <person name="Grunwald N."/>
            <person name="Machado M."/>
            <person name="Young S.K."/>
            <person name="Zeng Q."/>
            <person name="Gargeya S."/>
            <person name="Fitzgerald M."/>
            <person name="Haas B."/>
            <person name="Abouelleil A."/>
            <person name="Alvarado L."/>
            <person name="Arachchi H.M."/>
            <person name="Berlin A."/>
            <person name="Chapman S.B."/>
            <person name="Gearin G."/>
            <person name="Goldberg J."/>
            <person name="Griggs A."/>
            <person name="Gujja S."/>
            <person name="Hansen M."/>
            <person name="Heiman D."/>
            <person name="Howarth C."/>
            <person name="Larimer J."/>
            <person name="Lui A."/>
            <person name="MacDonald P.J.P."/>
            <person name="McCowen C."/>
            <person name="Montmayeur A."/>
            <person name="Murphy C."/>
            <person name="Neiman D."/>
            <person name="Pearson M."/>
            <person name="Priest M."/>
            <person name="Roberts A."/>
            <person name="Saif S."/>
            <person name="Shea T."/>
            <person name="Sisk P."/>
            <person name="Stolte C."/>
            <person name="Sykes S."/>
            <person name="Wortman J."/>
            <person name="Nusbaum C."/>
            <person name="Birren B."/>
        </authorList>
    </citation>
    <scope>NUCLEOTIDE SEQUENCE [LARGE SCALE GENOMIC DNA]</scope>
    <source>
        <strain evidence="6">INRA-310</strain>
    </source>
</reference>
<gene>
    <name evidence="5" type="ORF">PPTG_09710</name>
</gene>
<keyword evidence="1" id="KW-0547">Nucleotide-binding</keyword>
<dbReference type="GO" id="GO:0005524">
    <property type="term" value="F:ATP binding"/>
    <property type="evidence" value="ECO:0007669"/>
    <property type="project" value="UniProtKB-KW"/>
</dbReference>
<dbReference type="GO" id="GO:0000723">
    <property type="term" value="P:telomere maintenance"/>
    <property type="evidence" value="ECO:0007669"/>
    <property type="project" value="InterPro"/>
</dbReference>
<feature type="domain" description="Helitron helicase-like" evidence="4">
    <location>
        <begin position="246"/>
        <end position="485"/>
    </location>
</feature>
<feature type="region of interest" description="Disordered" evidence="2">
    <location>
        <begin position="69"/>
        <end position="102"/>
    </location>
</feature>
<sequence>MTSAQKAATLKKYDVRLSRLRQQLRWYKEHNHLYKYVEEQEDWETSLSTIATRVVVDQAHEIPPAAMAVPTHRTSSNLEETKEHEEYSFSPRTQNGAGGRPSCPNSDGTLQVMCLPVDEDAIRTGTIPHTEQTMHDLPLLGCSGGDALDNATWRHNAPAPAHHIVTEEDEVCEQVADGLITDFGQVDNTTSVQMAIDRSHLVVHRSSSILSDFDTAFWTNAFTDLFPYGKGGLDEPRDVKIGLQEFIKYCMRHSSRRFCQHRSFAMVAFDVLARHNTLQAIAIRARMRPGTMERSSSVSREQLQSYVQYQQDRLEAITQHLPPPPAPEIENRVFELYDNISTGLRSYWGSNEERTQARADLFSMQLKFGQPTIFFTISPDSSSTFRIANLAGVIDDDVLSHMEASVSECMAFTRAKLGQIAAVNPYICARYFDYLMNMFVNVVLNWNMDKGCPRDEPGLFGHTVSFFAATESQNSTGSLHAHMLIWIKNMPSTVDEYYAMCASERFRAAMVKYVEAISTANVPLDMEKCPSCENGTIKPLELQRLAFKKPRAGASRPATSCCDFCGVNFGADELIVKSCMHATKDVNGLAYDDAKVFQIIASSRPLPRCFDRLSEEAIVCSRALVYHQHHHWFHTNSCFKATKRTPNGDVCRMFMPKETCTETKWTPEDRIEIKRGAGNEYINPYSPIINALFKCNHDIKFLSAGEGPEKAYYTIKYSTKHQQSLENPWALHLHAFDKTNKFANDAANDPAAVGRRRVQSMCCTLSNPHEISAPMACLYIIKGSAMYSSHQFVKLPVAIILKALFDREGEMDVLLEGDNNHRNFKPSSIWLDYVYRPAGLDSVNLMTFAAEWSRKKSKKGIRFLEEHPLYESHSLFRVATERVVTVSHKRLPDTRQTDLPETELLRYQQTLMALFCPFRGADDFSTNGASLGPTFELWWATAASLSARNFVKNNLDYYVSRDLLKTQEDPESARYRRYESSLDDIEDFVDVNGDLESDDEDTDSDLHNNESDSFDEVVWAPTQLTRHIQQLAKSTDCVDLAASSTVDPISSVTEISMTVDDVEQVLQELKSSSPPTNFGPNNATLLSEYPDFPTRVQLLQQATDMTHATTSIENINYLSAPPGVLSGKEMPKMSLEQISLSLDLNVKQRKMFTHVGKKLLSSLLLGHDTNEQVIAFLGGKPGAGKSRVIGALQMLARTWDSAESVATGAYQGVAAQAANGQTIHKLFGWYVNNKKPWTPNQEQKERFARLKLLIIDEISTCDVGILGKIDASLRKLLDKPTLLFGGIHVLLVGDWLQQLPVAGQPAFLTLDEAVPVRRKNSSDYLDKIRGLNAYRSLNCVVILTDNMRHREDPVWKTMLDKWRLGKYDNADIDHVNNVAYDHNWTSRNIGTKCYCPIIVTSNALRAEFNSSALRAFCKQSETILHRFPATVSRPRHRLTNAQRRSLDCIRDDKTGGMSIVLEFAAGSMVQCTKNVSSQFKLANGSIGSVVAFTSASRDAIQVRTVNGIQEHHHSLPPDIVFVKLKDYPTRSFLPGLPQGVVPVCKKSERGVQVKLPDREFSISITQVPLVPAYCLTTEKCQGLTVEKMILGPIRHSTRLSPQRSSFYVAVTRVKSLNQLYLMSPLTKQFLKYFKPSANVLQETTRLEAMELP</sequence>
<comment type="catalytic activity">
    <reaction evidence="1">
        <text>ATP + H2O = ADP + phosphate + H(+)</text>
        <dbReference type="Rhea" id="RHEA:13065"/>
        <dbReference type="ChEBI" id="CHEBI:15377"/>
        <dbReference type="ChEBI" id="CHEBI:15378"/>
        <dbReference type="ChEBI" id="CHEBI:30616"/>
        <dbReference type="ChEBI" id="CHEBI:43474"/>
        <dbReference type="ChEBI" id="CHEBI:456216"/>
        <dbReference type="EC" id="5.6.2.3"/>
    </reaction>
</comment>
<evidence type="ECO:0000256" key="1">
    <source>
        <dbReference type="RuleBase" id="RU363044"/>
    </source>
</evidence>
<name>W2QFW7_PHYN3</name>
<keyword evidence="1" id="KW-0347">Helicase</keyword>
<accession>W2QFW7</accession>
<dbReference type="GO" id="GO:0006281">
    <property type="term" value="P:DNA repair"/>
    <property type="evidence" value="ECO:0007669"/>
    <property type="project" value="UniProtKB-KW"/>
</dbReference>
<keyword evidence="1" id="KW-0227">DNA damage</keyword>
<dbReference type="InterPro" id="IPR027417">
    <property type="entry name" value="P-loop_NTPase"/>
</dbReference>
<proteinExistence type="inferred from homology"/>
<keyword evidence="1" id="KW-0067">ATP-binding</keyword>
<evidence type="ECO:0000313" key="6">
    <source>
        <dbReference type="Proteomes" id="UP000018817"/>
    </source>
</evidence>
<dbReference type="STRING" id="761204.W2QFW7"/>
<keyword evidence="1" id="KW-0234">DNA repair</keyword>
<evidence type="ECO:0000259" key="3">
    <source>
        <dbReference type="Pfam" id="PF05970"/>
    </source>
</evidence>
<protein>
    <recommendedName>
        <fullName evidence="1">ATP-dependent DNA helicase</fullName>
        <ecNumber evidence="1">5.6.2.3</ecNumber>
    </recommendedName>
</protein>
<dbReference type="InterPro" id="IPR010285">
    <property type="entry name" value="DNA_helicase_pif1-like_DEAD"/>
</dbReference>
<dbReference type="EC" id="5.6.2.3" evidence="1"/>
<dbReference type="Gene3D" id="3.40.50.300">
    <property type="entry name" value="P-loop containing nucleotide triphosphate hydrolases"/>
    <property type="match status" value="1"/>
</dbReference>
<dbReference type="Pfam" id="PF14214">
    <property type="entry name" value="Helitron_like_N"/>
    <property type="match status" value="1"/>
</dbReference>
<dbReference type="InterPro" id="IPR025476">
    <property type="entry name" value="Helitron_helicase-like"/>
</dbReference>
<dbReference type="PANTHER" id="PTHR47642">
    <property type="entry name" value="ATP-DEPENDENT DNA HELICASE"/>
    <property type="match status" value="1"/>
</dbReference>